<evidence type="ECO:0000259" key="6">
    <source>
        <dbReference type="Pfam" id="PF11699"/>
    </source>
</evidence>
<sequence>MSAHTPRRPKSPAVRNKFNDVGVVGRKTGIRVEGAVRVDEDGLENVGEFYQRTSPPERPDARGQQQPAVHTLHKLVSPAPIRKTPVFGSLIGALDMSADGEAIPEDEITTTPTRARPPAAAASHRRLATPVPEDHLDSPAARAEARAASRRATLGPPRAAAAAASAHEWVRSPKRGRRITMAFSSRRHALDAALDDLDHHQPAAPAEDPGELTSATIIEGEEPATPDEPADQPSGGEGDAYAEPVYEEPVYEEPVYEEPADEEAVDEEPADEEAVDEEVGDEEAPVDNEAANDTDEEAAANDIEDPANESDAPAAPQFESPDEMEASDNNQDEEEEEEEEEEAARPPTAKAQQRRGGKSSGRAAKSRSRSPAPQQAVRRSGRTSVQPLAYWRNERIEYAYEVDHGVAVPKVKNIVRVRQTTEEKKHAKRRRVRQVGRQLPSLRGIKVGELDLNDRNRFFYYDDENYGFPVKDDKGSKYGPRYAGAAKRSADQFDDDDDIALDPSPRLVVGPDGASEIQQEVALSRQDIEWTDLDPKGDKYRIGMGLAAGQEDGVSDASSGVLSIAVGGSKPLRGSSNKAVFYLVTSGKVEVRLHSSTFLVGVLGQFLVPQHNSYSITNVGTHPAQLFYVQACMPPAPAAEQASSDDECE</sequence>
<dbReference type="InterPro" id="IPR028386">
    <property type="entry name" value="CENP-C/Mif2/cnp3"/>
</dbReference>
<protein>
    <submittedName>
        <fullName evidence="8">Mitotic fidelity of chromosome transmission-protein</fullName>
    </submittedName>
</protein>
<evidence type="ECO:0000256" key="3">
    <source>
        <dbReference type="ARBA" id="ARBA00023125"/>
    </source>
</evidence>
<feature type="compositionally biased region" description="Acidic residues" evidence="5">
    <location>
        <begin position="245"/>
        <end position="308"/>
    </location>
</feature>
<dbReference type="SUPFAM" id="SSF51182">
    <property type="entry name" value="RmlC-like cupins"/>
    <property type="match status" value="1"/>
</dbReference>
<dbReference type="OrthoDB" id="1939643at2759"/>
<dbReference type="GO" id="GO:0051315">
    <property type="term" value="P:attachment of mitotic spindle microtubules to kinetochore"/>
    <property type="evidence" value="ECO:0007669"/>
    <property type="project" value="TreeGrafter"/>
</dbReference>
<evidence type="ECO:0000256" key="1">
    <source>
        <dbReference type="ARBA" id="ARBA00004123"/>
    </source>
</evidence>
<feature type="compositionally biased region" description="Acidic residues" evidence="5">
    <location>
        <begin position="219"/>
        <end position="230"/>
    </location>
</feature>
<comment type="similarity">
    <text evidence="2">Belongs to the CENP-C/MIF2 family.</text>
</comment>
<comment type="subcellular location">
    <subcellularLocation>
        <location evidence="1">Nucleus</location>
    </subcellularLocation>
</comment>
<dbReference type="InterPro" id="IPR014710">
    <property type="entry name" value="RmlC-like_jellyroll"/>
</dbReference>
<dbReference type="Pfam" id="PF11699">
    <property type="entry name" value="CENP-C_C"/>
    <property type="match status" value="1"/>
</dbReference>
<feature type="compositionally biased region" description="Basic and acidic residues" evidence="5">
    <location>
        <begin position="132"/>
        <end position="147"/>
    </location>
</feature>
<feature type="compositionally biased region" description="Acidic residues" evidence="5">
    <location>
        <begin position="320"/>
        <end position="342"/>
    </location>
</feature>
<feature type="domain" description="Mif2 N-terminal" evidence="7">
    <location>
        <begin position="19"/>
        <end position="174"/>
    </location>
</feature>
<feature type="region of interest" description="Disordered" evidence="5">
    <location>
        <begin position="193"/>
        <end position="386"/>
    </location>
</feature>
<dbReference type="EMBL" id="JANBUL010000167">
    <property type="protein sequence ID" value="KAJ2779693.1"/>
    <property type="molecule type" value="Genomic_DNA"/>
</dbReference>
<feature type="region of interest" description="Disordered" evidence="5">
    <location>
        <begin position="50"/>
        <end position="71"/>
    </location>
</feature>
<evidence type="ECO:0000256" key="2">
    <source>
        <dbReference type="ARBA" id="ARBA00010291"/>
    </source>
</evidence>
<dbReference type="Proteomes" id="UP001140217">
    <property type="component" value="Unassembled WGS sequence"/>
</dbReference>
<dbReference type="PANTHER" id="PTHR16684:SF11">
    <property type="entry name" value="CENTROMERE PROTEIN C"/>
    <property type="match status" value="1"/>
</dbReference>
<dbReference type="Pfam" id="PF15624">
    <property type="entry name" value="Mif2_N"/>
    <property type="match status" value="1"/>
</dbReference>
<feature type="region of interest" description="Disordered" evidence="5">
    <location>
        <begin position="107"/>
        <end position="171"/>
    </location>
</feature>
<keyword evidence="4" id="KW-0539">Nucleus</keyword>
<reference evidence="8" key="1">
    <citation type="submission" date="2022-07" db="EMBL/GenBank/DDBJ databases">
        <title>Phylogenomic reconstructions and comparative analyses of Kickxellomycotina fungi.</title>
        <authorList>
            <person name="Reynolds N.K."/>
            <person name="Stajich J.E."/>
            <person name="Barry K."/>
            <person name="Grigoriev I.V."/>
            <person name="Crous P."/>
            <person name="Smith M.E."/>
        </authorList>
    </citation>
    <scope>NUCLEOTIDE SEQUENCE</scope>
    <source>
        <strain evidence="8">NBRC 105414</strain>
    </source>
</reference>
<dbReference type="GO" id="GO:0019237">
    <property type="term" value="F:centromeric DNA binding"/>
    <property type="evidence" value="ECO:0007669"/>
    <property type="project" value="InterPro"/>
</dbReference>
<evidence type="ECO:0000313" key="9">
    <source>
        <dbReference type="Proteomes" id="UP001140217"/>
    </source>
</evidence>
<gene>
    <name evidence="8" type="primary">MIF2</name>
    <name evidence="8" type="ORF">H4R18_003869</name>
</gene>
<dbReference type="GO" id="GO:0051455">
    <property type="term" value="P:spindle attachment to meiosis I kinetochore"/>
    <property type="evidence" value="ECO:0007669"/>
    <property type="project" value="TreeGrafter"/>
</dbReference>
<dbReference type="InterPro" id="IPR011051">
    <property type="entry name" value="RmlC_Cupin_sf"/>
</dbReference>
<dbReference type="InterPro" id="IPR028929">
    <property type="entry name" value="Mif2_N"/>
</dbReference>
<dbReference type="AlphaFoldDB" id="A0A9W8LFP1"/>
<name>A0A9W8LFP1_9FUNG</name>
<proteinExistence type="inferred from homology"/>
<evidence type="ECO:0000256" key="5">
    <source>
        <dbReference type="SAM" id="MobiDB-lite"/>
    </source>
</evidence>
<dbReference type="GO" id="GO:0005634">
    <property type="term" value="C:nucleus"/>
    <property type="evidence" value="ECO:0007669"/>
    <property type="project" value="UniProtKB-SubCell"/>
</dbReference>
<dbReference type="GO" id="GO:0051382">
    <property type="term" value="P:kinetochore assembly"/>
    <property type="evidence" value="ECO:0007669"/>
    <property type="project" value="InterPro"/>
</dbReference>
<dbReference type="InterPro" id="IPR025974">
    <property type="entry name" value="Mif2/CENP-C_cupin"/>
</dbReference>
<dbReference type="PANTHER" id="PTHR16684">
    <property type="entry name" value="CENTROMERE PROTEIN C"/>
    <property type="match status" value="1"/>
</dbReference>
<dbReference type="GO" id="GO:0000776">
    <property type="term" value="C:kinetochore"/>
    <property type="evidence" value="ECO:0007669"/>
    <property type="project" value="InterPro"/>
</dbReference>
<evidence type="ECO:0000259" key="7">
    <source>
        <dbReference type="Pfam" id="PF15624"/>
    </source>
</evidence>
<keyword evidence="3" id="KW-0238">DNA-binding</keyword>
<evidence type="ECO:0000313" key="8">
    <source>
        <dbReference type="EMBL" id="KAJ2779693.1"/>
    </source>
</evidence>
<comment type="caution">
    <text evidence="8">The sequence shown here is derived from an EMBL/GenBank/DDBJ whole genome shotgun (WGS) entry which is preliminary data.</text>
</comment>
<evidence type="ECO:0000256" key="4">
    <source>
        <dbReference type="ARBA" id="ARBA00023242"/>
    </source>
</evidence>
<accession>A0A9W8LFP1</accession>
<dbReference type="Gene3D" id="2.60.120.10">
    <property type="entry name" value="Jelly Rolls"/>
    <property type="match status" value="1"/>
</dbReference>
<feature type="domain" description="Mif2/CENP-C cupin" evidence="6">
    <location>
        <begin position="558"/>
        <end position="630"/>
    </location>
</feature>
<organism evidence="8 9">
    <name type="scientific">Coemansia javaensis</name>
    <dbReference type="NCBI Taxonomy" id="2761396"/>
    <lineage>
        <taxon>Eukaryota</taxon>
        <taxon>Fungi</taxon>
        <taxon>Fungi incertae sedis</taxon>
        <taxon>Zoopagomycota</taxon>
        <taxon>Kickxellomycotina</taxon>
        <taxon>Kickxellomycetes</taxon>
        <taxon>Kickxellales</taxon>
        <taxon>Kickxellaceae</taxon>
        <taxon>Coemansia</taxon>
    </lineage>
</organism>
<keyword evidence="9" id="KW-1185">Reference proteome</keyword>
<feature type="compositionally biased region" description="Low complexity" evidence="5">
    <location>
        <begin position="109"/>
        <end position="122"/>
    </location>
</feature>